<gene>
    <name evidence="1" type="ORF">NDU88_004992</name>
</gene>
<dbReference type="Proteomes" id="UP001066276">
    <property type="component" value="Chromosome 3_1"/>
</dbReference>
<accession>A0AAV7UJN4</accession>
<name>A0AAV7UJN4_PLEWA</name>
<comment type="caution">
    <text evidence="1">The sequence shown here is derived from an EMBL/GenBank/DDBJ whole genome shotgun (WGS) entry which is preliminary data.</text>
</comment>
<evidence type="ECO:0000313" key="2">
    <source>
        <dbReference type="Proteomes" id="UP001066276"/>
    </source>
</evidence>
<organism evidence="1 2">
    <name type="scientific">Pleurodeles waltl</name>
    <name type="common">Iberian ribbed newt</name>
    <dbReference type="NCBI Taxonomy" id="8319"/>
    <lineage>
        <taxon>Eukaryota</taxon>
        <taxon>Metazoa</taxon>
        <taxon>Chordata</taxon>
        <taxon>Craniata</taxon>
        <taxon>Vertebrata</taxon>
        <taxon>Euteleostomi</taxon>
        <taxon>Amphibia</taxon>
        <taxon>Batrachia</taxon>
        <taxon>Caudata</taxon>
        <taxon>Salamandroidea</taxon>
        <taxon>Salamandridae</taxon>
        <taxon>Pleurodelinae</taxon>
        <taxon>Pleurodeles</taxon>
    </lineage>
</organism>
<protein>
    <submittedName>
        <fullName evidence="1">Uncharacterized protein</fullName>
    </submittedName>
</protein>
<proteinExistence type="predicted"/>
<dbReference type="AlphaFoldDB" id="A0AAV7UJN4"/>
<sequence>MICGCLFSSVHAQPGPIAPGHQAPRSCAQRGPLPGCFHAGQHRQGLLPARCTRADSRAPSSHCFVSEQGTSGFTAVVFFISVTAEVRTLKCLIHASTRQRIRGHSAAAIFQPLQLRLAVACTSGLCEAQRCACLHQLDPGASRGLGQLRYTLQWRVWVSGPVCYLVRQRSSRETLLLGGHLGHAPPAIGFRHIPTKLLDSTCSMFASSAHVVDLPFLSPRKTSSASLFCFLSHLVLQRQLQKSRSPDFWGIYAT</sequence>
<reference evidence="1" key="1">
    <citation type="journal article" date="2022" name="bioRxiv">
        <title>Sequencing and chromosome-scale assembly of the giantPleurodeles waltlgenome.</title>
        <authorList>
            <person name="Brown T."/>
            <person name="Elewa A."/>
            <person name="Iarovenko S."/>
            <person name="Subramanian E."/>
            <person name="Araus A.J."/>
            <person name="Petzold A."/>
            <person name="Susuki M."/>
            <person name="Suzuki K.-i.T."/>
            <person name="Hayashi T."/>
            <person name="Toyoda A."/>
            <person name="Oliveira C."/>
            <person name="Osipova E."/>
            <person name="Leigh N.D."/>
            <person name="Simon A."/>
            <person name="Yun M.H."/>
        </authorList>
    </citation>
    <scope>NUCLEOTIDE SEQUENCE</scope>
    <source>
        <strain evidence="1">20211129_DDA</strain>
        <tissue evidence="1">Liver</tissue>
    </source>
</reference>
<dbReference type="EMBL" id="JANPWB010000005">
    <property type="protein sequence ID" value="KAJ1188229.1"/>
    <property type="molecule type" value="Genomic_DNA"/>
</dbReference>
<evidence type="ECO:0000313" key="1">
    <source>
        <dbReference type="EMBL" id="KAJ1188229.1"/>
    </source>
</evidence>
<keyword evidence="2" id="KW-1185">Reference proteome</keyword>